<name>A0ABW7NAS3_9BACT</name>
<reference evidence="1 2" key="1">
    <citation type="journal article" date="2013" name="Int. J. Syst. Evol. Microbiol.">
        <title>Marinoscillum luteum sp. nov., isolated from marine sediment.</title>
        <authorList>
            <person name="Cha I.T."/>
            <person name="Park S.J."/>
            <person name="Kim S.J."/>
            <person name="Kim J.G."/>
            <person name="Jung M.Y."/>
            <person name="Shin K.S."/>
            <person name="Kwon K.K."/>
            <person name="Yang S.H."/>
            <person name="Seo Y.S."/>
            <person name="Rhee S.K."/>
        </authorList>
    </citation>
    <scope>NUCLEOTIDE SEQUENCE [LARGE SCALE GENOMIC DNA]</scope>
    <source>
        <strain evidence="1 2">KCTC 23939</strain>
    </source>
</reference>
<dbReference type="Proteomes" id="UP001610063">
    <property type="component" value="Unassembled WGS sequence"/>
</dbReference>
<dbReference type="PROSITE" id="PS51257">
    <property type="entry name" value="PROKAR_LIPOPROTEIN"/>
    <property type="match status" value="1"/>
</dbReference>
<accession>A0ABW7NAS3</accession>
<organism evidence="1 2">
    <name type="scientific">Marinoscillum luteum</name>
    <dbReference type="NCBI Taxonomy" id="861051"/>
    <lineage>
        <taxon>Bacteria</taxon>
        <taxon>Pseudomonadati</taxon>
        <taxon>Bacteroidota</taxon>
        <taxon>Cytophagia</taxon>
        <taxon>Cytophagales</taxon>
        <taxon>Reichenbachiellaceae</taxon>
        <taxon>Marinoscillum</taxon>
    </lineage>
</organism>
<evidence type="ECO:0000313" key="1">
    <source>
        <dbReference type="EMBL" id="MFH6984644.1"/>
    </source>
</evidence>
<proteinExistence type="predicted"/>
<dbReference type="EMBL" id="JBIPKE010000018">
    <property type="protein sequence ID" value="MFH6984644.1"/>
    <property type="molecule type" value="Genomic_DNA"/>
</dbReference>
<comment type="caution">
    <text evidence="1">The sequence shown here is derived from an EMBL/GenBank/DDBJ whole genome shotgun (WGS) entry which is preliminary data.</text>
</comment>
<keyword evidence="2" id="KW-1185">Reference proteome</keyword>
<dbReference type="Gene3D" id="2.60.40.1120">
    <property type="entry name" value="Carboxypeptidase-like, regulatory domain"/>
    <property type="match status" value="1"/>
</dbReference>
<sequence>MSLNKNIQKMIRIPNYAAMLVLILLSACSLFELDNYDAPAETLKGEVVDVATGEPVLTDQGSEGIRVRLTELSWGDNVAPNPDFFCMPDGTFQNTRLFKGTYNIQVDGPFIPLLREDDRGVPLANETQTMEIEGVTKARFEVQPFLKVEWVGSPTVVNGKVRAQVKVIRGVSEEDFQSKIEPMGGYSDSFFNVTDVQLFVSYSSSVGYRARDTRWSNAIEYSGASFDGLVGETITIESTGTIPSGRAVFVRAAARINYDTPRGSGIRRWNYNEATQVLIP</sequence>
<dbReference type="Gene3D" id="2.60.40.2060">
    <property type="match status" value="1"/>
</dbReference>
<evidence type="ECO:0000313" key="2">
    <source>
        <dbReference type="Proteomes" id="UP001610063"/>
    </source>
</evidence>
<gene>
    <name evidence="1" type="ORF">ACHKAR_14410</name>
</gene>
<dbReference type="RefSeq" id="WP_395418044.1">
    <property type="nucleotide sequence ID" value="NZ_JBIPKE010000018.1"/>
</dbReference>
<protein>
    <submittedName>
        <fullName evidence="1">DUF3823 domain-containing protein</fullName>
    </submittedName>
</protein>